<dbReference type="GO" id="GO:0005576">
    <property type="term" value="C:extracellular region"/>
    <property type="evidence" value="ECO:0007669"/>
    <property type="project" value="UniProtKB-SubCell"/>
</dbReference>
<dbReference type="OrthoDB" id="3884315at2759"/>
<evidence type="ECO:0000256" key="10">
    <source>
        <dbReference type="SAM" id="MobiDB-lite"/>
    </source>
</evidence>
<feature type="compositionally biased region" description="Basic and acidic residues" evidence="10">
    <location>
        <begin position="400"/>
        <end position="411"/>
    </location>
</feature>
<proteinExistence type="predicted"/>
<dbReference type="InParanoid" id="A0A1Z5SMQ2"/>
<dbReference type="Pfam" id="PF03732">
    <property type="entry name" value="Retrotrans_gag"/>
    <property type="match status" value="1"/>
</dbReference>
<protein>
    <recommendedName>
        <fullName evidence="2">feruloyl esterase</fullName>
        <ecNumber evidence="2">3.1.1.73</ecNumber>
    </recommendedName>
</protein>
<evidence type="ECO:0000256" key="1">
    <source>
        <dbReference type="ARBA" id="ARBA00004613"/>
    </source>
</evidence>
<evidence type="ECO:0000313" key="13">
    <source>
        <dbReference type="Proteomes" id="UP000194280"/>
    </source>
</evidence>
<evidence type="ECO:0000259" key="11">
    <source>
        <dbReference type="Pfam" id="PF03732"/>
    </source>
</evidence>
<evidence type="ECO:0000256" key="5">
    <source>
        <dbReference type="ARBA" id="ARBA00022729"/>
    </source>
</evidence>
<dbReference type="InterPro" id="IPR005162">
    <property type="entry name" value="Retrotrans_gag_dom"/>
</dbReference>
<evidence type="ECO:0000256" key="9">
    <source>
        <dbReference type="ARBA" id="ARBA00034075"/>
    </source>
</evidence>
<comment type="caution">
    <text evidence="12">The sequence shown here is derived from an EMBL/GenBank/DDBJ whole genome shotgun (WGS) entry which is preliminary data.</text>
</comment>
<dbReference type="GO" id="GO:0030600">
    <property type="term" value="F:feruloyl esterase activity"/>
    <property type="evidence" value="ECO:0007669"/>
    <property type="project" value="UniProtKB-EC"/>
</dbReference>
<dbReference type="Proteomes" id="UP000194280">
    <property type="component" value="Unassembled WGS sequence"/>
</dbReference>
<sequence>MELAAILHNNGTISQYYTYQRSEDYVVVYPQGYDKHWQGPSYATEGVDDLRFTSDLLAHMESEYCIDSSRVYASGKSNGGGFVDLLACSDAGDAFAAFAMASAALYTDTSLDSCTKRRAILESHGDQDTTIPYHPQRAWSPNRITYYGDRSKLDDWLNQMALYFRFENITQDPKKTLLASSYLRGQVQQWIRPRLHEVLHQNIDTEGIFNSWDNYVKAIRNIYGLSNEKQVAIRVIQHLKQKTSTSQYTAKFREYSGKTGWDDQALLTMYYTGLKDDVKDELMRSGGSHDTLELMIQDAIEIDDKLYERKMEKRHNGQYRGRSGYNSTSWTGGSRRDPDAMELDIIQRKPKGKGMRGAKGHYARDCRGRKVRPQEQLNMMLVKEPIDEANDGRGAYDVSKLVEETEDGTRP</sequence>
<evidence type="ECO:0000256" key="3">
    <source>
        <dbReference type="ARBA" id="ARBA00022525"/>
    </source>
</evidence>
<name>A0A1Z5SMQ2_HORWE</name>
<evidence type="ECO:0000256" key="4">
    <source>
        <dbReference type="ARBA" id="ARBA00022651"/>
    </source>
</evidence>
<keyword evidence="8" id="KW-0624">Polysaccharide degradation</keyword>
<feature type="domain" description="Retrotransposon gag" evidence="11">
    <location>
        <begin position="178"/>
        <end position="276"/>
    </location>
</feature>
<comment type="catalytic activity">
    <reaction evidence="9">
        <text>feruloyl-polysaccharide + H2O = ferulate + polysaccharide.</text>
        <dbReference type="EC" id="3.1.1.73"/>
    </reaction>
</comment>
<dbReference type="GO" id="GO:0045493">
    <property type="term" value="P:xylan catabolic process"/>
    <property type="evidence" value="ECO:0007669"/>
    <property type="project" value="UniProtKB-KW"/>
</dbReference>
<accession>A0A1Z5SMQ2</accession>
<dbReference type="STRING" id="1157616.A0A1Z5SMQ2"/>
<feature type="region of interest" description="Disordered" evidence="10">
    <location>
        <begin position="385"/>
        <end position="411"/>
    </location>
</feature>
<organism evidence="12 13">
    <name type="scientific">Hortaea werneckii EXF-2000</name>
    <dbReference type="NCBI Taxonomy" id="1157616"/>
    <lineage>
        <taxon>Eukaryota</taxon>
        <taxon>Fungi</taxon>
        <taxon>Dikarya</taxon>
        <taxon>Ascomycota</taxon>
        <taxon>Pezizomycotina</taxon>
        <taxon>Dothideomycetes</taxon>
        <taxon>Dothideomycetidae</taxon>
        <taxon>Mycosphaerellales</taxon>
        <taxon>Teratosphaeriaceae</taxon>
        <taxon>Hortaea</taxon>
    </lineage>
</organism>
<reference evidence="12 13" key="1">
    <citation type="submission" date="2017-01" db="EMBL/GenBank/DDBJ databases">
        <title>The recent genome duplication of the halophilic yeast Hortaea werneckii: insights from long-read sequencing.</title>
        <authorList>
            <person name="Sinha S."/>
            <person name="Flibotte S."/>
            <person name="Neira M."/>
            <person name="Lenassi M."/>
            <person name="Gostincar C."/>
            <person name="Stajich J.E."/>
            <person name="Nislow C.E."/>
        </authorList>
    </citation>
    <scope>NUCLEOTIDE SEQUENCE [LARGE SCALE GENOMIC DNA]</scope>
    <source>
        <strain evidence="12 13">EXF-2000</strain>
    </source>
</reference>
<dbReference type="PANTHER" id="PTHR38050">
    <property type="match status" value="1"/>
</dbReference>
<dbReference type="Gene3D" id="3.40.50.1820">
    <property type="entry name" value="alpha/beta hydrolase"/>
    <property type="match status" value="1"/>
</dbReference>
<evidence type="ECO:0000256" key="7">
    <source>
        <dbReference type="ARBA" id="ARBA00023277"/>
    </source>
</evidence>
<dbReference type="InterPro" id="IPR029058">
    <property type="entry name" value="AB_hydrolase_fold"/>
</dbReference>
<gene>
    <name evidence="12" type="ORF">BTJ68_14755</name>
</gene>
<keyword evidence="4" id="KW-0858">Xylan degradation</keyword>
<evidence type="ECO:0000256" key="2">
    <source>
        <dbReference type="ARBA" id="ARBA00013091"/>
    </source>
</evidence>
<feature type="region of interest" description="Disordered" evidence="10">
    <location>
        <begin position="318"/>
        <end position="337"/>
    </location>
</feature>
<dbReference type="EC" id="3.1.1.73" evidence="2"/>
<keyword evidence="7" id="KW-0119">Carbohydrate metabolism</keyword>
<keyword evidence="13" id="KW-1185">Reference proteome</keyword>
<keyword evidence="3" id="KW-0964">Secreted</keyword>
<evidence type="ECO:0000256" key="6">
    <source>
        <dbReference type="ARBA" id="ARBA00022801"/>
    </source>
</evidence>
<keyword evidence="5" id="KW-0732">Signal</keyword>
<dbReference type="InterPro" id="IPR043595">
    <property type="entry name" value="FaeB/C/D"/>
</dbReference>
<dbReference type="VEuPathDB" id="FungiDB:BTJ68_14755"/>
<dbReference type="PANTHER" id="PTHR38050:SF2">
    <property type="entry name" value="FERULOYL ESTERASE C-RELATED"/>
    <property type="match status" value="1"/>
</dbReference>
<comment type="subcellular location">
    <subcellularLocation>
        <location evidence="1">Secreted</location>
    </subcellularLocation>
</comment>
<evidence type="ECO:0000313" key="12">
    <source>
        <dbReference type="EMBL" id="OTA22083.1"/>
    </source>
</evidence>
<dbReference type="SUPFAM" id="SSF53474">
    <property type="entry name" value="alpha/beta-Hydrolases"/>
    <property type="match status" value="1"/>
</dbReference>
<keyword evidence="6" id="KW-0378">Hydrolase</keyword>
<dbReference type="EMBL" id="MUNK01000405">
    <property type="protein sequence ID" value="OTA22083.1"/>
    <property type="molecule type" value="Genomic_DNA"/>
</dbReference>
<evidence type="ECO:0000256" key="8">
    <source>
        <dbReference type="ARBA" id="ARBA00023326"/>
    </source>
</evidence>
<dbReference type="AlphaFoldDB" id="A0A1Z5SMQ2"/>